<dbReference type="InterPro" id="IPR015797">
    <property type="entry name" value="NUDIX_hydrolase-like_dom_sf"/>
</dbReference>
<dbReference type="RefSeq" id="XP_002290454.1">
    <property type="nucleotide sequence ID" value="XM_002290418.1"/>
</dbReference>
<protein>
    <recommendedName>
        <fullName evidence="3">Nudix hydrolase domain-containing protein</fullName>
    </recommendedName>
</protein>
<evidence type="ECO:0008006" key="3">
    <source>
        <dbReference type="Google" id="ProtNLM"/>
    </source>
</evidence>
<dbReference type="SUPFAM" id="SSF55811">
    <property type="entry name" value="Nudix"/>
    <property type="match status" value="1"/>
</dbReference>
<accession>B8C3Y6</accession>
<gene>
    <name evidence="1" type="ORF">THAPSDRAFT_5807</name>
</gene>
<dbReference type="GeneID" id="7442303"/>
<dbReference type="PaxDb" id="35128-Thaps5807"/>
<organism evidence="1 2">
    <name type="scientific">Thalassiosira pseudonana</name>
    <name type="common">Marine diatom</name>
    <name type="synonym">Cyclotella nana</name>
    <dbReference type="NCBI Taxonomy" id="35128"/>
    <lineage>
        <taxon>Eukaryota</taxon>
        <taxon>Sar</taxon>
        <taxon>Stramenopiles</taxon>
        <taxon>Ochrophyta</taxon>
        <taxon>Bacillariophyta</taxon>
        <taxon>Coscinodiscophyceae</taxon>
        <taxon>Thalassiosirophycidae</taxon>
        <taxon>Thalassiosirales</taxon>
        <taxon>Thalassiosiraceae</taxon>
        <taxon>Thalassiosira</taxon>
    </lineage>
</organism>
<evidence type="ECO:0000313" key="1">
    <source>
        <dbReference type="EMBL" id="EED92206.1"/>
    </source>
</evidence>
<evidence type="ECO:0000313" key="2">
    <source>
        <dbReference type="Proteomes" id="UP000001449"/>
    </source>
</evidence>
<dbReference type="AlphaFoldDB" id="B8C3Y6"/>
<sequence>MSAYDPADDYKAFIFPMHAEHGMLLLYCTRKKKKGPHYQVPGGHVDKEDFEAAAKLQPDVTGPSHLLLSCKIGAARELKEETGMDLRDSLERLIPVALRAQEEGSKELSCELKKRVFFSVDITDEDLFVTKWWEDIHCLANGY</sequence>
<dbReference type="HOGENOM" id="CLU_1810069_0_0_1"/>
<name>B8C3Y6_THAPS</name>
<dbReference type="KEGG" id="tps:THAPSDRAFT_5807"/>
<dbReference type="InParanoid" id="B8C3Y6"/>
<proteinExistence type="predicted"/>
<dbReference type="Proteomes" id="UP000001449">
    <property type="component" value="Chromosome 5"/>
</dbReference>
<dbReference type="EMBL" id="CM000642">
    <property type="protein sequence ID" value="EED92206.1"/>
    <property type="molecule type" value="Genomic_DNA"/>
</dbReference>
<dbReference type="Gene3D" id="3.90.79.10">
    <property type="entry name" value="Nucleoside Triphosphate Pyrophosphohydrolase"/>
    <property type="match status" value="1"/>
</dbReference>
<keyword evidence="2" id="KW-1185">Reference proteome</keyword>
<dbReference type="eggNOG" id="ENOG502QY9U">
    <property type="taxonomic scope" value="Eukaryota"/>
</dbReference>
<reference evidence="1 2" key="1">
    <citation type="journal article" date="2004" name="Science">
        <title>The genome of the diatom Thalassiosira pseudonana: ecology, evolution, and metabolism.</title>
        <authorList>
            <person name="Armbrust E.V."/>
            <person name="Berges J.A."/>
            <person name="Bowler C."/>
            <person name="Green B.R."/>
            <person name="Martinez D."/>
            <person name="Putnam N.H."/>
            <person name="Zhou S."/>
            <person name="Allen A.E."/>
            <person name="Apt K.E."/>
            <person name="Bechner M."/>
            <person name="Brzezinski M.A."/>
            <person name="Chaal B.K."/>
            <person name="Chiovitti A."/>
            <person name="Davis A.K."/>
            <person name="Demarest M.S."/>
            <person name="Detter J.C."/>
            <person name="Glavina T."/>
            <person name="Goodstein D."/>
            <person name="Hadi M.Z."/>
            <person name="Hellsten U."/>
            <person name="Hildebrand M."/>
            <person name="Jenkins B.D."/>
            <person name="Jurka J."/>
            <person name="Kapitonov V.V."/>
            <person name="Kroger N."/>
            <person name="Lau W.W."/>
            <person name="Lane T.W."/>
            <person name="Larimer F.W."/>
            <person name="Lippmeier J.C."/>
            <person name="Lucas S."/>
            <person name="Medina M."/>
            <person name="Montsant A."/>
            <person name="Obornik M."/>
            <person name="Parker M.S."/>
            <person name="Palenik B."/>
            <person name="Pazour G.J."/>
            <person name="Richardson P.M."/>
            <person name="Rynearson T.A."/>
            <person name="Saito M.A."/>
            <person name="Schwartz D.C."/>
            <person name="Thamatrakoln K."/>
            <person name="Valentin K."/>
            <person name="Vardi A."/>
            <person name="Wilkerson F.P."/>
            <person name="Rokhsar D.S."/>
        </authorList>
    </citation>
    <scope>NUCLEOTIDE SEQUENCE [LARGE SCALE GENOMIC DNA]</scope>
    <source>
        <strain evidence="1 2">CCMP1335</strain>
    </source>
</reference>
<reference evidence="1 2" key="2">
    <citation type="journal article" date="2008" name="Nature">
        <title>The Phaeodactylum genome reveals the evolutionary history of diatom genomes.</title>
        <authorList>
            <person name="Bowler C."/>
            <person name="Allen A.E."/>
            <person name="Badger J.H."/>
            <person name="Grimwood J."/>
            <person name="Jabbari K."/>
            <person name="Kuo A."/>
            <person name="Maheswari U."/>
            <person name="Martens C."/>
            <person name="Maumus F."/>
            <person name="Otillar R.P."/>
            <person name="Rayko E."/>
            <person name="Salamov A."/>
            <person name="Vandepoele K."/>
            <person name="Beszteri B."/>
            <person name="Gruber A."/>
            <person name="Heijde M."/>
            <person name="Katinka M."/>
            <person name="Mock T."/>
            <person name="Valentin K."/>
            <person name="Verret F."/>
            <person name="Berges J.A."/>
            <person name="Brownlee C."/>
            <person name="Cadoret J.P."/>
            <person name="Chiovitti A."/>
            <person name="Choi C.J."/>
            <person name="Coesel S."/>
            <person name="De Martino A."/>
            <person name="Detter J.C."/>
            <person name="Durkin C."/>
            <person name="Falciatore A."/>
            <person name="Fournet J."/>
            <person name="Haruta M."/>
            <person name="Huysman M.J."/>
            <person name="Jenkins B.D."/>
            <person name="Jiroutova K."/>
            <person name="Jorgensen R.E."/>
            <person name="Joubert Y."/>
            <person name="Kaplan A."/>
            <person name="Kroger N."/>
            <person name="Kroth P.G."/>
            <person name="La Roche J."/>
            <person name="Lindquist E."/>
            <person name="Lommer M."/>
            <person name="Martin-Jezequel V."/>
            <person name="Lopez P.J."/>
            <person name="Lucas S."/>
            <person name="Mangogna M."/>
            <person name="McGinnis K."/>
            <person name="Medlin L.K."/>
            <person name="Montsant A."/>
            <person name="Oudot-Le Secq M.P."/>
            <person name="Napoli C."/>
            <person name="Obornik M."/>
            <person name="Parker M.S."/>
            <person name="Petit J.L."/>
            <person name="Porcel B.M."/>
            <person name="Poulsen N."/>
            <person name="Robison M."/>
            <person name="Rychlewski L."/>
            <person name="Rynearson T.A."/>
            <person name="Schmutz J."/>
            <person name="Shapiro H."/>
            <person name="Siaut M."/>
            <person name="Stanley M."/>
            <person name="Sussman M.R."/>
            <person name="Taylor A.R."/>
            <person name="Vardi A."/>
            <person name="von Dassow P."/>
            <person name="Vyverman W."/>
            <person name="Willis A."/>
            <person name="Wyrwicz L.S."/>
            <person name="Rokhsar D.S."/>
            <person name="Weissenbach J."/>
            <person name="Armbrust E.V."/>
            <person name="Green B.R."/>
            <person name="Van de Peer Y."/>
            <person name="Grigoriev I.V."/>
        </authorList>
    </citation>
    <scope>NUCLEOTIDE SEQUENCE [LARGE SCALE GENOMIC DNA]</scope>
    <source>
        <strain evidence="1 2">CCMP1335</strain>
    </source>
</reference>